<dbReference type="Ensembl" id="ENSNFUT00015023903.1">
    <property type="protein sequence ID" value="ENSNFUP00015022857.1"/>
    <property type="gene ID" value="ENSNFUG00015011000.1"/>
</dbReference>
<dbReference type="PANTHER" id="PTHR20910:SF1">
    <property type="entry name" value="SUPEROXIDE DISMUTASE COPPER_ZINC BINDING DOMAIN-CONTAINING PROTEIN"/>
    <property type="match status" value="1"/>
</dbReference>
<dbReference type="InterPro" id="IPR053257">
    <property type="entry name" value="Cu-only_SOD"/>
</dbReference>
<reference evidence="2" key="3">
    <citation type="submission" date="2025-09" db="UniProtKB">
        <authorList>
            <consortium name="Ensembl"/>
        </authorList>
    </citation>
    <scope>IDENTIFICATION</scope>
</reference>
<dbReference type="SUPFAM" id="SSF49329">
    <property type="entry name" value="Cu,Zn superoxide dismutase-like"/>
    <property type="match status" value="1"/>
</dbReference>
<dbReference type="InterPro" id="IPR001424">
    <property type="entry name" value="SOD_Cu_Zn_dom"/>
</dbReference>
<evidence type="ECO:0000259" key="1">
    <source>
        <dbReference type="Pfam" id="PF00080"/>
    </source>
</evidence>
<evidence type="ECO:0000313" key="3">
    <source>
        <dbReference type="Proteomes" id="UP000694548"/>
    </source>
</evidence>
<dbReference type="GO" id="GO:0046872">
    <property type="term" value="F:metal ion binding"/>
    <property type="evidence" value="ECO:0007669"/>
    <property type="project" value="InterPro"/>
</dbReference>
<reference evidence="2" key="2">
    <citation type="submission" date="2025-08" db="UniProtKB">
        <authorList>
            <consortium name="Ensembl"/>
        </authorList>
    </citation>
    <scope>IDENTIFICATION</scope>
</reference>
<proteinExistence type="predicted"/>
<organism evidence="2 3">
    <name type="scientific">Nothobranchius furzeri</name>
    <name type="common">Turquoise killifish</name>
    <dbReference type="NCBI Taxonomy" id="105023"/>
    <lineage>
        <taxon>Eukaryota</taxon>
        <taxon>Metazoa</taxon>
        <taxon>Chordata</taxon>
        <taxon>Craniata</taxon>
        <taxon>Vertebrata</taxon>
        <taxon>Euteleostomi</taxon>
        <taxon>Actinopterygii</taxon>
        <taxon>Neopterygii</taxon>
        <taxon>Teleostei</taxon>
        <taxon>Neoteleostei</taxon>
        <taxon>Acanthomorphata</taxon>
        <taxon>Ovalentaria</taxon>
        <taxon>Atherinomorphae</taxon>
        <taxon>Cyprinodontiformes</taxon>
        <taxon>Nothobranchiidae</taxon>
        <taxon>Nothobranchius</taxon>
    </lineage>
</organism>
<keyword evidence="3" id="KW-1185">Reference proteome</keyword>
<evidence type="ECO:0000313" key="2">
    <source>
        <dbReference type="Ensembl" id="ENSNFUP00015022857.1"/>
    </source>
</evidence>
<reference evidence="2" key="1">
    <citation type="submission" date="2014-08" db="EMBL/GenBank/DDBJ databases">
        <authorList>
            <person name="Senf B."/>
            <person name="Petzold A."/>
            <person name="Downie B.R."/>
            <person name="Koch P."/>
            <person name="Platzer M."/>
        </authorList>
    </citation>
    <scope>NUCLEOTIDE SEQUENCE [LARGE SCALE GENOMIC DNA]</scope>
    <source>
        <strain evidence="2">GRZ</strain>
    </source>
</reference>
<dbReference type="AlphaFoldDB" id="A0A8C6LR56"/>
<sequence>RIACANITLVRVPAAGLSSWFGPGASSGQVRFSQAVPQGPTTINVSLANLTSMAGGYHVHILPLRAGSVDPCSNANILGHYNPLAWNTSMSPSPGVGTVDQYEIGDISGKFGLLTNQNNFDAIYNDPNMPLTGPYSIVGRSVVVHYNNGSRSQKQDFKNGNKI</sequence>
<protein>
    <recommendedName>
        <fullName evidence="1">Superoxide dismutase copper/zinc binding domain-containing protein</fullName>
    </recommendedName>
</protein>
<dbReference type="GeneTree" id="ENSGT00530000064791"/>
<dbReference type="Pfam" id="PF00080">
    <property type="entry name" value="Sod_Cu"/>
    <property type="match status" value="1"/>
</dbReference>
<dbReference type="GO" id="GO:0006801">
    <property type="term" value="P:superoxide metabolic process"/>
    <property type="evidence" value="ECO:0007669"/>
    <property type="project" value="InterPro"/>
</dbReference>
<dbReference type="Gene3D" id="2.60.40.200">
    <property type="entry name" value="Superoxide dismutase, copper/zinc binding domain"/>
    <property type="match status" value="1"/>
</dbReference>
<feature type="domain" description="Superoxide dismutase copper/zinc binding" evidence="1">
    <location>
        <begin position="27"/>
        <end position="161"/>
    </location>
</feature>
<name>A0A8C6LR56_NOTFU</name>
<dbReference type="PANTHER" id="PTHR20910">
    <property type="entry name" value="AGAP001623-PA"/>
    <property type="match status" value="1"/>
</dbReference>
<dbReference type="Proteomes" id="UP000694548">
    <property type="component" value="Chromosome sgr02"/>
</dbReference>
<dbReference type="InterPro" id="IPR036423">
    <property type="entry name" value="SOD-like_Cu/Zn_dom_sf"/>
</dbReference>
<accession>A0A8C6LR56</accession>